<evidence type="ECO:0000256" key="3">
    <source>
        <dbReference type="ARBA" id="ARBA00022617"/>
    </source>
</evidence>
<keyword evidence="11" id="KW-1185">Reference proteome</keyword>
<dbReference type="InterPro" id="IPR017972">
    <property type="entry name" value="Cyt_P450_CS"/>
</dbReference>
<dbReference type="InterPro" id="IPR036396">
    <property type="entry name" value="Cyt_P450_sf"/>
</dbReference>
<name>A0A0C3LES2_9AGAM</name>
<evidence type="ECO:0000256" key="1">
    <source>
        <dbReference type="ARBA" id="ARBA00001971"/>
    </source>
</evidence>
<keyword evidence="7 9" id="KW-0503">Monooxygenase</keyword>
<proteinExistence type="inferred from homology"/>
<reference evidence="10 11" key="1">
    <citation type="submission" date="2014-04" db="EMBL/GenBank/DDBJ databases">
        <authorList>
            <consortium name="DOE Joint Genome Institute"/>
            <person name="Kuo A."/>
            <person name="Girlanda M."/>
            <person name="Perotto S."/>
            <person name="Kohler A."/>
            <person name="Nagy L.G."/>
            <person name="Floudas D."/>
            <person name="Copeland A."/>
            <person name="Barry K.W."/>
            <person name="Cichocki N."/>
            <person name="Veneault-Fourrey C."/>
            <person name="LaButti K."/>
            <person name="Lindquist E.A."/>
            <person name="Lipzen A."/>
            <person name="Lundell T."/>
            <person name="Morin E."/>
            <person name="Murat C."/>
            <person name="Sun H."/>
            <person name="Tunlid A."/>
            <person name="Henrissat B."/>
            <person name="Grigoriev I.V."/>
            <person name="Hibbett D.S."/>
            <person name="Martin F."/>
            <person name="Nordberg H.P."/>
            <person name="Cantor M.N."/>
            <person name="Hua S.X."/>
        </authorList>
    </citation>
    <scope>NUCLEOTIDE SEQUENCE [LARGE SCALE GENOMIC DNA]</scope>
    <source>
        <strain evidence="10 11">MUT 4182</strain>
    </source>
</reference>
<evidence type="ECO:0000256" key="2">
    <source>
        <dbReference type="ARBA" id="ARBA00010617"/>
    </source>
</evidence>
<dbReference type="InterPro" id="IPR002401">
    <property type="entry name" value="Cyt_P450_E_grp-I"/>
</dbReference>
<dbReference type="PRINTS" id="PR00463">
    <property type="entry name" value="EP450I"/>
</dbReference>
<dbReference type="InterPro" id="IPR001128">
    <property type="entry name" value="Cyt_P450"/>
</dbReference>
<dbReference type="SUPFAM" id="SSF48264">
    <property type="entry name" value="Cytochrome P450"/>
    <property type="match status" value="1"/>
</dbReference>
<dbReference type="PANTHER" id="PTHR24287">
    <property type="entry name" value="P450, PUTATIVE (EUROFUNG)-RELATED"/>
    <property type="match status" value="1"/>
</dbReference>
<dbReference type="PANTHER" id="PTHR24287:SF1">
    <property type="entry name" value="P450, PUTATIVE (EUROFUNG)-RELATED"/>
    <property type="match status" value="1"/>
</dbReference>
<evidence type="ECO:0000256" key="9">
    <source>
        <dbReference type="RuleBase" id="RU000461"/>
    </source>
</evidence>
<dbReference type="Gene3D" id="1.10.630.10">
    <property type="entry name" value="Cytochrome P450"/>
    <property type="match status" value="1"/>
</dbReference>
<dbReference type="GO" id="GO:0016705">
    <property type="term" value="F:oxidoreductase activity, acting on paired donors, with incorporation or reduction of molecular oxygen"/>
    <property type="evidence" value="ECO:0007669"/>
    <property type="project" value="InterPro"/>
</dbReference>
<keyword evidence="4 8" id="KW-0479">Metal-binding</keyword>
<dbReference type="GO" id="GO:0020037">
    <property type="term" value="F:heme binding"/>
    <property type="evidence" value="ECO:0007669"/>
    <property type="project" value="InterPro"/>
</dbReference>
<reference evidence="11" key="2">
    <citation type="submission" date="2015-01" db="EMBL/GenBank/DDBJ databases">
        <title>Evolutionary Origins and Diversification of the Mycorrhizal Mutualists.</title>
        <authorList>
            <consortium name="DOE Joint Genome Institute"/>
            <consortium name="Mycorrhizal Genomics Consortium"/>
            <person name="Kohler A."/>
            <person name="Kuo A."/>
            <person name="Nagy L.G."/>
            <person name="Floudas D."/>
            <person name="Copeland A."/>
            <person name="Barry K.W."/>
            <person name="Cichocki N."/>
            <person name="Veneault-Fourrey C."/>
            <person name="LaButti K."/>
            <person name="Lindquist E.A."/>
            <person name="Lipzen A."/>
            <person name="Lundell T."/>
            <person name="Morin E."/>
            <person name="Murat C."/>
            <person name="Riley R."/>
            <person name="Ohm R."/>
            <person name="Sun H."/>
            <person name="Tunlid A."/>
            <person name="Henrissat B."/>
            <person name="Grigoriev I.V."/>
            <person name="Hibbett D.S."/>
            <person name="Martin F."/>
        </authorList>
    </citation>
    <scope>NUCLEOTIDE SEQUENCE [LARGE SCALE GENOMIC DNA]</scope>
    <source>
        <strain evidence="11">MUT 4182</strain>
    </source>
</reference>
<evidence type="ECO:0000313" key="10">
    <source>
        <dbReference type="EMBL" id="KIO19942.1"/>
    </source>
</evidence>
<evidence type="ECO:0000256" key="4">
    <source>
        <dbReference type="ARBA" id="ARBA00022723"/>
    </source>
</evidence>
<organism evidence="10 11">
    <name type="scientific">Tulasnella calospora MUT 4182</name>
    <dbReference type="NCBI Taxonomy" id="1051891"/>
    <lineage>
        <taxon>Eukaryota</taxon>
        <taxon>Fungi</taxon>
        <taxon>Dikarya</taxon>
        <taxon>Basidiomycota</taxon>
        <taxon>Agaricomycotina</taxon>
        <taxon>Agaricomycetes</taxon>
        <taxon>Cantharellales</taxon>
        <taxon>Tulasnellaceae</taxon>
        <taxon>Tulasnella</taxon>
    </lineage>
</organism>
<keyword evidence="5 9" id="KW-0560">Oxidoreductase</keyword>
<dbReference type="PROSITE" id="PS00086">
    <property type="entry name" value="CYTOCHROME_P450"/>
    <property type="match status" value="1"/>
</dbReference>
<evidence type="ECO:0000313" key="11">
    <source>
        <dbReference type="Proteomes" id="UP000054248"/>
    </source>
</evidence>
<dbReference type="PRINTS" id="PR00385">
    <property type="entry name" value="P450"/>
</dbReference>
<dbReference type="HOGENOM" id="CLU_001570_27_0_1"/>
<dbReference type="GO" id="GO:0004497">
    <property type="term" value="F:monooxygenase activity"/>
    <property type="evidence" value="ECO:0007669"/>
    <property type="project" value="UniProtKB-KW"/>
</dbReference>
<evidence type="ECO:0000256" key="7">
    <source>
        <dbReference type="ARBA" id="ARBA00023033"/>
    </source>
</evidence>
<gene>
    <name evidence="10" type="ORF">M407DRAFT_142593</name>
</gene>
<dbReference type="Pfam" id="PF00067">
    <property type="entry name" value="p450"/>
    <property type="match status" value="1"/>
</dbReference>
<feature type="binding site" description="axial binding residue" evidence="8">
    <location>
        <position position="521"/>
    </location>
    <ligand>
        <name>heme</name>
        <dbReference type="ChEBI" id="CHEBI:30413"/>
    </ligand>
    <ligandPart>
        <name>Fe</name>
        <dbReference type="ChEBI" id="CHEBI:18248"/>
    </ligandPart>
</feature>
<comment type="cofactor">
    <cofactor evidence="1 8">
        <name>heme</name>
        <dbReference type="ChEBI" id="CHEBI:30413"/>
    </cofactor>
</comment>
<dbReference type="STRING" id="1051891.A0A0C3LES2"/>
<keyword evidence="6 8" id="KW-0408">Iron</keyword>
<protein>
    <submittedName>
        <fullName evidence="10">Uncharacterized protein</fullName>
    </submittedName>
</protein>
<evidence type="ECO:0000256" key="5">
    <source>
        <dbReference type="ARBA" id="ARBA00023002"/>
    </source>
</evidence>
<dbReference type="AlphaFoldDB" id="A0A0C3LES2"/>
<sequence length="545" mass="61429">MPAFLSPGVSYVFSSIAPKLVAPPALILILNQLHNNQNLIPLSIPTSLTIPPIPQWLLTPSALIASSVAGSLVIVFGKALWQSLQQRYEMWRLNAVPIPVVKSKWPGGLDVLAKLLGSLENEYAAQYIEDLTVEYGYLYCLSILGEDYIVTFNPDDIKRILATDFQTWEKGEAWHGPMNSVLGSGVFNSDGEMWKFHRNMTRPFFSRERIADFEIFRRHSDHAVHLIKQRCSTGEAIDLQDIAGRLTMDSATEFLLGRSVDSMSSPLPQPGRPAEERKDTESAFVSAFTAALGVCTFRVSVRDTWPLWELKGDASRPHMKVVYEYLNPIVDEAIKKKRSTPGEDDENTLLGHLVAATNDRDIIRDEILNILLAGRDTTAHAITAIFYFLATEKRSIFDRLRQEVLDVVGEVNPLPSFEQVRDMRYLRAVINETLRLMPSVPANMRQATKSSVWVAADGTRYYIPKGITASWSTIGLHRRSDLWGPDALIFDPDRWLDERHKKYYLANPFIFLPFHGGPRICLGQQVRALRSIPVFPVPPPPRALH</sequence>
<dbReference type="Proteomes" id="UP000054248">
    <property type="component" value="Unassembled WGS sequence"/>
</dbReference>
<evidence type="ECO:0000256" key="8">
    <source>
        <dbReference type="PIRSR" id="PIRSR602401-1"/>
    </source>
</evidence>
<dbReference type="InterPro" id="IPR047146">
    <property type="entry name" value="Cyt_P450_E_CYP52_fungi"/>
</dbReference>
<evidence type="ECO:0000256" key="6">
    <source>
        <dbReference type="ARBA" id="ARBA00023004"/>
    </source>
</evidence>
<dbReference type="GO" id="GO:0005506">
    <property type="term" value="F:iron ion binding"/>
    <property type="evidence" value="ECO:0007669"/>
    <property type="project" value="InterPro"/>
</dbReference>
<dbReference type="EMBL" id="KN823195">
    <property type="protein sequence ID" value="KIO19942.1"/>
    <property type="molecule type" value="Genomic_DNA"/>
</dbReference>
<dbReference type="OrthoDB" id="1470350at2759"/>
<comment type="similarity">
    <text evidence="2 9">Belongs to the cytochrome P450 family.</text>
</comment>
<keyword evidence="3 8" id="KW-0349">Heme</keyword>
<accession>A0A0C3LES2</accession>